<comment type="subcellular location">
    <subcellularLocation>
        <location evidence="2">Endoplasmic reticulum</location>
    </subcellularLocation>
    <subcellularLocation>
        <location evidence="3">Membrane</location>
    </subcellularLocation>
    <subcellularLocation>
        <location evidence="1">Mitochondrion</location>
    </subcellularLocation>
</comment>
<evidence type="ECO:0000256" key="5">
    <source>
        <dbReference type="ARBA" id="ARBA00023128"/>
    </source>
</evidence>
<name>A0A814D8Z5_9BILA</name>
<dbReference type="SUPFAM" id="SSF53474">
    <property type="entry name" value="alpha/beta-Hydrolases"/>
    <property type="match status" value="1"/>
</dbReference>
<protein>
    <recommendedName>
        <fullName evidence="10">Protein SERAC1</fullName>
    </recommendedName>
</protein>
<evidence type="ECO:0000256" key="7">
    <source>
        <dbReference type="SAM" id="MobiDB-lite"/>
    </source>
</evidence>
<keyword evidence="5" id="KW-0496">Mitochondrion</keyword>
<evidence type="ECO:0000256" key="2">
    <source>
        <dbReference type="ARBA" id="ARBA00004240"/>
    </source>
</evidence>
<dbReference type="GO" id="GO:0016020">
    <property type="term" value="C:membrane"/>
    <property type="evidence" value="ECO:0007669"/>
    <property type="project" value="UniProtKB-SubCell"/>
</dbReference>
<dbReference type="GO" id="GO:0005739">
    <property type="term" value="C:mitochondrion"/>
    <property type="evidence" value="ECO:0007669"/>
    <property type="project" value="UniProtKB-SubCell"/>
</dbReference>
<feature type="region of interest" description="Disordered" evidence="7">
    <location>
        <begin position="603"/>
        <end position="625"/>
    </location>
</feature>
<comment type="caution">
    <text evidence="8">The sequence shown here is derived from an EMBL/GenBank/DDBJ whole genome shotgun (WGS) entry which is preliminary data.</text>
</comment>
<dbReference type="PANTHER" id="PTHR48182">
    <property type="entry name" value="PROTEIN SERAC1"/>
    <property type="match status" value="1"/>
</dbReference>
<dbReference type="Gene3D" id="3.40.50.1820">
    <property type="entry name" value="alpha/beta hydrolase"/>
    <property type="match status" value="1"/>
</dbReference>
<accession>A0A814D8Z5</accession>
<evidence type="ECO:0000256" key="4">
    <source>
        <dbReference type="ARBA" id="ARBA00022824"/>
    </source>
</evidence>
<evidence type="ECO:0000313" key="9">
    <source>
        <dbReference type="Proteomes" id="UP000663845"/>
    </source>
</evidence>
<sequence>MRRRHRTFLVLITSAAAVTYGLNRLIHRQQDNSFNEKNSNELSLQLLESKLHLTDDLLKNKDDNSYIPMEPIDPIAARHYHQALQYIKQIHSTNTHIRERGLSHLAKLKNLPPTYYSIIGQQLDYHSAIQLARTQEANSNLFPTGPPYILSIGKKKVLATDNVESVNDDDVLLHTIREFLDKLIDNEKRPLDILSDHYLKLLKSHLDEIDSQTVFDLVQHFEPEHADMSPKAIKRYRSNLELYSTFVYALRGYADRYPLDVVHSNGLQILKYLYERRKDNVPFIRFIGKILLLLSRERQTHEAFYAVGWVKILHDMALDENNIIYSLLGATILANLDRPNHEKFASLSQEKISINKNPKPLYLPSEISNIELIKAEIKTEEKKEDVLEHQPPSKQPTIMDKIVRSVWYTRQVSDEGDTPDEIRDNAITDDHHVEKNIVVAPDIDTSHSINDDNKVAVIEQEKSMSVPSWINDQVYGDKNIVVAPDIDTSHSINDDNKVAVIEQEKSMSVPSWINDQVYGDKIILFSPAMYNVQQIDPDVRWHQEPIVDVVFFHGLAGSAFKTWRQESAHTEIKQADASPLPSEGKILPVVDESPEEESDEVMDVSEETNWNPSKTDTSTPVSNIDEYESTSCWPKDWLSKDVPTSHIRMLAVDYESRVSEWQVRSMPRNVIRRPMHDRAQEIAEQLKQAGVGKRPIIWVAHSMGGLLTKYILTNEENEELRSNTRACVFFSVPHFGAELASFGIRHAFFVRPTVEIEELQPNSTNLLNLHERFLDILKTHDNIKILSFAENEKTTFSLRYQTVVVPSESSQINIGKFFVLNKNHIYICKPNSKSTIEYQELLDLIQTIYSERKNEVKSEQIKTTEDFLSNLYTFSSPMEDDTQ</sequence>
<evidence type="ECO:0000256" key="6">
    <source>
        <dbReference type="ARBA" id="ARBA00023136"/>
    </source>
</evidence>
<evidence type="ECO:0000256" key="3">
    <source>
        <dbReference type="ARBA" id="ARBA00004370"/>
    </source>
</evidence>
<evidence type="ECO:0000256" key="1">
    <source>
        <dbReference type="ARBA" id="ARBA00004173"/>
    </source>
</evidence>
<dbReference type="InterPro" id="IPR052374">
    <property type="entry name" value="SERAC1"/>
</dbReference>
<dbReference type="InterPro" id="IPR029058">
    <property type="entry name" value="AB_hydrolase_fold"/>
</dbReference>
<dbReference type="GO" id="GO:0005783">
    <property type="term" value="C:endoplasmic reticulum"/>
    <property type="evidence" value="ECO:0007669"/>
    <property type="project" value="UniProtKB-SubCell"/>
</dbReference>
<keyword evidence="6" id="KW-0472">Membrane</keyword>
<dbReference type="PANTHER" id="PTHR48182:SF2">
    <property type="entry name" value="PROTEIN SERAC1"/>
    <property type="match status" value="1"/>
</dbReference>
<keyword evidence="4" id="KW-0256">Endoplasmic reticulum</keyword>
<reference evidence="8" key="1">
    <citation type="submission" date="2021-02" db="EMBL/GenBank/DDBJ databases">
        <authorList>
            <person name="Nowell W R."/>
        </authorList>
    </citation>
    <scope>NUCLEOTIDE SEQUENCE</scope>
</reference>
<dbReference type="AlphaFoldDB" id="A0A814D8Z5"/>
<organism evidence="8 9">
    <name type="scientific">Adineta steineri</name>
    <dbReference type="NCBI Taxonomy" id="433720"/>
    <lineage>
        <taxon>Eukaryota</taxon>
        <taxon>Metazoa</taxon>
        <taxon>Spiralia</taxon>
        <taxon>Gnathifera</taxon>
        <taxon>Rotifera</taxon>
        <taxon>Eurotatoria</taxon>
        <taxon>Bdelloidea</taxon>
        <taxon>Adinetida</taxon>
        <taxon>Adinetidae</taxon>
        <taxon>Adineta</taxon>
    </lineage>
</organism>
<gene>
    <name evidence="8" type="ORF">JYZ213_LOCUS13387</name>
</gene>
<proteinExistence type="predicted"/>
<dbReference type="Proteomes" id="UP000663845">
    <property type="component" value="Unassembled WGS sequence"/>
</dbReference>
<evidence type="ECO:0000313" key="8">
    <source>
        <dbReference type="EMBL" id="CAF0952611.1"/>
    </source>
</evidence>
<feature type="compositionally biased region" description="Polar residues" evidence="7">
    <location>
        <begin position="608"/>
        <end position="622"/>
    </location>
</feature>
<dbReference type="EMBL" id="CAJNOG010000107">
    <property type="protein sequence ID" value="CAF0952611.1"/>
    <property type="molecule type" value="Genomic_DNA"/>
</dbReference>
<evidence type="ECO:0008006" key="10">
    <source>
        <dbReference type="Google" id="ProtNLM"/>
    </source>
</evidence>